<protein>
    <submittedName>
        <fullName evidence="4">Lytic transglycosylase domain-containing protein</fullName>
    </submittedName>
</protein>
<reference evidence="4 5" key="1">
    <citation type="submission" date="2018-08" db="EMBL/GenBank/DDBJ databases">
        <title>Chitinophagaceae sp. K23C18032701, a novel bacterium isolated from forest soil.</title>
        <authorList>
            <person name="Wang C."/>
        </authorList>
    </citation>
    <scope>NUCLEOTIDE SEQUENCE [LARGE SCALE GENOMIC DNA]</scope>
    <source>
        <strain evidence="4 5">K23C18032701</strain>
    </source>
</reference>
<evidence type="ECO:0000259" key="3">
    <source>
        <dbReference type="Pfam" id="PF01464"/>
    </source>
</evidence>
<comment type="caution">
    <text evidence="4">The sequence shown here is derived from an EMBL/GenBank/DDBJ whole genome shotgun (WGS) entry which is preliminary data.</text>
</comment>
<evidence type="ECO:0000256" key="1">
    <source>
        <dbReference type="ARBA" id="ARBA00007734"/>
    </source>
</evidence>
<keyword evidence="2" id="KW-0472">Membrane</keyword>
<dbReference type="EMBL" id="QTJU01000001">
    <property type="protein sequence ID" value="RFM29830.1"/>
    <property type="molecule type" value="Genomic_DNA"/>
</dbReference>
<comment type="similarity">
    <text evidence="1">Belongs to the transglycosylase Slt family.</text>
</comment>
<keyword evidence="2" id="KW-0812">Transmembrane</keyword>
<feature type="transmembrane region" description="Helical" evidence="2">
    <location>
        <begin position="16"/>
        <end position="38"/>
    </location>
</feature>
<dbReference type="SUPFAM" id="SSF53955">
    <property type="entry name" value="Lysozyme-like"/>
    <property type="match status" value="1"/>
</dbReference>
<dbReference type="CDD" id="cd16894">
    <property type="entry name" value="MltD-like"/>
    <property type="match status" value="1"/>
</dbReference>
<dbReference type="InterPro" id="IPR023346">
    <property type="entry name" value="Lysozyme-like_dom_sf"/>
</dbReference>
<keyword evidence="5" id="KW-1185">Reference proteome</keyword>
<gene>
    <name evidence="4" type="ORF">DXN05_02305</name>
</gene>
<accession>A0A3E1NPJ4</accession>
<dbReference type="Proteomes" id="UP000261284">
    <property type="component" value="Unassembled WGS sequence"/>
</dbReference>
<sequence>MQGKFFSVRGFLLARFARYLLGTIILLIASFTIMSFTIDGTGKGGRKTSDKDSASAKGFRTLFNGGNYDPDKPYLFQLNPKAVAFVEGYIAREKDDLEKMREWGKPYFNIYNKVLAQNGLPTELKYLSVIESNLSSTLRSHAGAVGPWQLMPDEAKRYGLKMGKGSKDERTDFYKSTVAASKLLNELYDEFGDWLLVVAAYNGGVGGVKRAIKKAGSSNFWDLQYFLREETRNHVKKFIAVHYVLEGGGGWTCLTAEETALQKANIDAMMVSSSTAAPILTDAEMSTTTTVSLSGKYNAGVIIKTLSLNDKDFNRLNPGFEKMISEGKTYQLRLPNDKMSLFQEKKQLILQQSVQLLLSPQPPVDVAKGNA</sequence>
<dbReference type="PANTHER" id="PTHR37423">
    <property type="entry name" value="SOLUBLE LYTIC MUREIN TRANSGLYCOSYLASE-RELATED"/>
    <property type="match status" value="1"/>
</dbReference>
<name>A0A3E1NPJ4_9BACT</name>
<proteinExistence type="inferred from homology"/>
<evidence type="ECO:0000256" key="2">
    <source>
        <dbReference type="SAM" id="Phobius"/>
    </source>
</evidence>
<evidence type="ECO:0000313" key="5">
    <source>
        <dbReference type="Proteomes" id="UP000261284"/>
    </source>
</evidence>
<dbReference type="PANTHER" id="PTHR37423:SF2">
    <property type="entry name" value="MEMBRANE-BOUND LYTIC MUREIN TRANSGLYCOSYLASE C"/>
    <property type="match status" value="1"/>
</dbReference>
<dbReference type="AlphaFoldDB" id="A0A3E1NPJ4"/>
<dbReference type="Pfam" id="PF01464">
    <property type="entry name" value="SLT"/>
    <property type="match status" value="1"/>
</dbReference>
<dbReference type="RefSeq" id="WP_116845586.1">
    <property type="nucleotide sequence ID" value="NZ_QTJU01000001.1"/>
</dbReference>
<organism evidence="4 5">
    <name type="scientific">Deminuibacter soli</name>
    <dbReference type="NCBI Taxonomy" id="2291815"/>
    <lineage>
        <taxon>Bacteria</taxon>
        <taxon>Pseudomonadati</taxon>
        <taxon>Bacteroidota</taxon>
        <taxon>Chitinophagia</taxon>
        <taxon>Chitinophagales</taxon>
        <taxon>Chitinophagaceae</taxon>
        <taxon>Deminuibacter</taxon>
    </lineage>
</organism>
<feature type="domain" description="Transglycosylase SLT" evidence="3">
    <location>
        <begin position="116"/>
        <end position="222"/>
    </location>
</feature>
<dbReference type="Gene3D" id="1.10.530.10">
    <property type="match status" value="1"/>
</dbReference>
<keyword evidence="2" id="KW-1133">Transmembrane helix</keyword>
<dbReference type="InterPro" id="IPR008258">
    <property type="entry name" value="Transglycosylase_SLT_dom_1"/>
</dbReference>
<evidence type="ECO:0000313" key="4">
    <source>
        <dbReference type="EMBL" id="RFM29830.1"/>
    </source>
</evidence>